<comment type="caution">
    <text evidence="2">The sequence shown here is derived from an EMBL/GenBank/DDBJ whole genome shotgun (WGS) entry which is preliminary data.</text>
</comment>
<name>A0A371GDI8_MUCPR</name>
<feature type="region of interest" description="Disordered" evidence="1">
    <location>
        <begin position="37"/>
        <end position="56"/>
    </location>
</feature>
<feature type="region of interest" description="Disordered" evidence="1">
    <location>
        <begin position="119"/>
        <end position="139"/>
    </location>
</feature>
<evidence type="ECO:0000313" key="2">
    <source>
        <dbReference type="EMBL" id="RDX88611.1"/>
    </source>
</evidence>
<organism evidence="2 3">
    <name type="scientific">Mucuna pruriens</name>
    <name type="common">Velvet bean</name>
    <name type="synonym">Dolichos pruriens</name>
    <dbReference type="NCBI Taxonomy" id="157652"/>
    <lineage>
        <taxon>Eukaryota</taxon>
        <taxon>Viridiplantae</taxon>
        <taxon>Streptophyta</taxon>
        <taxon>Embryophyta</taxon>
        <taxon>Tracheophyta</taxon>
        <taxon>Spermatophyta</taxon>
        <taxon>Magnoliopsida</taxon>
        <taxon>eudicotyledons</taxon>
        <taxon>Gunneridae</taxon>
        <taxon>Pentapetalae</taxon>
        <taxon>rosids</taxon>
        <taxon>fabids</taxon>
        <taxon>Fabales</taxon>
        <taxon>Fabaceae</taxon>
        <taxon>Papilionoideae</taxon>
        <taxon>50 kb inversion clade</taxon>
        <taxon>NPAAA clade</taxon>
        <taxon>indigoferoid/millettioid clade</taxon>
        <taxon>Phaseoleae</taxon>
        <taxon>Mucuna</taxon>
    </lineage>
</organism>
<dbReference type="Proteomes" id="UP000257109">
    <property type="component" value="Unassembled WGS sequence"/>
</dbReference>
<protein>
    <submittedName>
        <fullName evidence="2">Uncharacterized protein</fullName>
    </submittedName>
</protein>
<accession>A0A371GDI8</accession>
<keyword evidence="3" id="KW-1185">Reference proteome</keyword>
<evidence type="ECO:0000313" key="3">
    <source>
        <dbReference type="Proteomes" id="UP000257109"/>
    </source>
</evidence>
<sequence>MLNEKIQHLKMRMMKRKISKPTKDFESLEKENSILKKENENLKEEQTNDLSNVNTSKVTKLPKEVTNLRQSPAKFLLKYSRSPHDKFGLGFKKEKKIKEKPNIHCSNYRKFGHRSYDYQKCLKGPSKPSRTNPKGPKKI</sequence>
<feature type="compositionally biased region" description="Basic and acidic residues" evidence="1">
    <location>
        <begin position="37"/>
        <end position="46"/>
    </location>
</feature>
<proteinExistence type="predicted"/>
<gene>
    <name evidence="2" type="ORF">CR513_29775</name>
</gene>
<feature type="non-terminal residue" evidence="2">
    <location>
        <position position="1"/>
    </location>
</feature>
<dbReference type="EMBL" id="QJKJ01005895">
    <property type="protein sequence ID" value="RDX88611.1"/>
    <property type="molecule type" value="Genomic_DNA"/>
</dbReference>
<dbReference type="AlphaFoldDB" id="A0A371GDI8"/>
<reference evidence="2" key="1">
    <citation type="submission" date="2018-05" db="EMBL/GenBank/DDBJ databases">
        <title>Draft genome of Mucuna pruriens seed.</title>
        <authorList>
            <person name="Nnadi N.E."/>
            <person name="Vos R."/>
            <person name="Hasami M.H."/>
            <person name="Devisetty U.K."/>
            <person name="Aguiy J.C."/>
        </authorList>
    </citation>
    <scope>NUCLEOTIDE SEQUENCE [LARGE SCALE GENOMIC DNA]</scope>
    <source>
        <strain evidence="2">JCA_2017</strain>
    </source>
</reference>
<evidence type="ECO:0000256" key="1">
    <source>
        <dbReference type="SAM" id="MobiDB-lite"/>
    </source>
</evidence>